<dbReference type="InterPro" id="IPR002197">
    <property type="entry name" value="HTH_Fis"/>
</dbReference>
<dbReference type="InterPro" id="IPR058031">
    <property type="entry name" value="AAA_lid_NorR"/>
</dbReference>
<gene>
    <name evidence="6" type="ORF">SAMN02194393_01332</name>
</gene>
<reference evidence="6 7" key="1">
    <citation type="submission" date="2017-02" db="EMBL/GenBank/DDBJ databases">
        <authorList>
            <person name="Peterson S.W."/>
        </authorList>
    </citation>
    <scope>NUCLEOTIDE SEQUENCE [LARGE SCALE GENOMIC DNA]</scope>
    <source>
        <strain evidence="6 7">M1</strain>
    </source>
</reference>
<dbReference type="SUPFAM" id="SSF46689">
    <property type="entry name" value="Homeodomain-like"/>
    <property type="match status" value="1"/>
</dbReference>
<sequence>MFADIDYINQFTDMMSEGFIFIDNNGKIQIYNKKAKEVFGVIYNQGRGHESGRIIEGDIVIIADNNLGRDDGGLTPNNLSVIGIEDKNIKIGDSIIAIGSYMNKKIIPIYKYMKNDSGKFMKLNTSFQGIDITVNIDIVGKIIDIIVNGEKFEIEYISAIGHMVVLEGQTGEVKFYQANGYTIRKESILDLLNGKEYMAKGQNLEVEVIGRDIFDIHGHVSDIKEFYEAAQGKSISFKNKFIEINGRPTLCSLSPVDRDGKRVGAILKVKDISELKKLIEERNEAFLKLEEIEKQISGRESVANMFPNIIGESDEINEVKKLLYKASNSSSTVLLLGESGTGKGLMAREIHAASKFKNNPFIHVNCASIPESLIESEIFGYEEGAFTGARTKGKIGFFEMAKSGTIFLDEISEIPLSTQVKLLRVLQSKSFFRVGGTEEIKIDVRIIAATNKNLEEEVLKGRFREDLFYRINVFPVWIPPLRKRKQDIYPIVYSKLPEICKKVGCEEKHISGQALKKLKNYNWPGNVREMENILERAVILCDGRTILSKHLKIETGNGDAKEDINNIKTIKQAVMEAEKKAIINALKICNGNKKQAMDILNIRKTSFYDKIKKYEIEVR</sequence>
<dbReference type="OrthoDB" id="9803970at2"/>
<evidence type="ECO:0000259" key="5">
    <source>
        <dbReference type="PROSITE" id="PS50045"/>
    </source>
</evidence>
<dbReference type="Pfam" id="PF00158">
    <property type="entry name" value="Sigma54_activat"/>
    <property type="match status" value="1"/>
</dbReference>
<keyword evidence="1" id="KW-0547">Nucleotide-binding</keyword>
<dbReference type="Pfam" id="PF13426">
    <property type="entry name" value="PAS_9"/>
    <property type="match status" value="1"/>
</dbReference>
<dbReference type="SUPFAM" id="SSF52540">
    <property type="entry name" value="P-loop containing nucleoside triphosphate hydrolases"/>
    <property type="match status" value="1"/>
</dbReference>
<dbReference type="InterPro" id="IPR009057">
    <property type="entry name" value="Homeodomain-like_sf"/>
</dbReference>
<evidence type="ECO:0000256" key="4">
    <source>
        <dbReference type="ARBA" id="ARBA00023163"/>
    </source>
</evidence>
<keyword evidence="2" id="KW-0067">ATP-binding</keyword>
<evidence type="ECO:0000313" key="7">
    <source>
        <dbReference type="Proteomes" id="UP000190285"/>
    </source>
</evidence>
<dbReference type="EMBL" id="FUZT01000003">
    <property type="protein sequence ID" value="SKC54813.1"/>
    <property type="molecule type" value="Genomic_DNA"/>
</dbReference>
<evidence type="ECO:0000313" key="6">
    <source>
        <dbReference type="EMBL" id="SKC54813.1"/>
    </source>
</evidence>
<proteinExistence type="predicted"/>
<evidence type="ECO:0000256" key="3">
    <source>
        <dbReference type="ARBA" id="ARBA00023015"/>
    </source>
</evidence>
<keyword evidence="4" id="KW-0804">Transcription</keyword>
<dbReference type="RefSeq" id="WP_079490315.1">
    <property type="nucleotide sequence ID" value="NZ_FUZT01000003.1"/>
</dbReference>
<dbReference type="PROSITE" id="PS00675">
    <property type="entry name" value="SIGMA54_INTERACT_1"/>
    <property type="match status" value="1"/>
</dbReference>
<dbReference type="InterPro" id="IPR003593">
    <property type="entry name" value="AAA+_ATPase"/>
</dbReference>
<feature type="domain" description="Sigma-54 factor interaction" evidence="5">
    <location>
        <begin position="309"/>
        <end position="539"/>
    </location>
</feature>
<dbReference type="PANTHER" id="PTHR32071:SF57">
    <property type="entry name" value="C4-DICARBOXYLATE TRANSPORT TRANSCRIPTIONAL REGULATORY PROTEIN DCTD"/>
    <property type="match status" value="1"/>
</dbReference>
<dbReference type="Pfam" id="PF02954">
    <property type="entry name" value="HTH_8"/>
    <property type="match status" value="1"/>
</dbReference>
<dbReference type="Proteomes" id="UP000190285">
    <property type="component" value="Unassembled WGS sequence"/>
</dbReference>
<keyword evidence="7" id="KW-1185">Reference proteome</keyword>
<dbReference type="GO" id="GO:0005524">
    <property type="term" value="F:ATP binding"/>
    <property type="evidence" value="ECO:0007669"/>
    <property type="project" value="UniProtKB-KW"/>
</dbReference>
<evidence type="ECO:0000256" key="1">
    <source>
        <dbReference type="ARBA" id="ARBA00022741"/>
    </source>
</evidence>
<organism evidence="6 7">
    <name type="scientific">Maledivibacter halophilus</name>
    <dbReference type="NCBI Taxonomy" id="36842"/>
    <lineage>
        <taxon>Bacteria</taxon>
        <taxon>Bacillati</taxon>
        <taxon>Bacillota</taxon>
        <taxon>Clostridia</taxon>
        <taxon>Peptostreptococcales</taxon>
        <taxon>Caminicellaceae</taxon>
        <taxon>Maledivibacter</taxon>
    </lineage>
</organism>
<dbReference type="Gene3D" id="3.30.450.20">
    <property type="entry name" value="PAS domain"/>
    <property type="match status" value="1"/>
</dbReference>
<name>A0A1T5JTV2_9FIRM</name>
<protein>
    <submittedName>
        <fullName evidence="6">Transcriptional regulator containing PAS, AAA-type ATPase, and DNA-binding Fis domains</fullName>
    </submittedName>
</protein>
<dbReference type="AlphaFoldDB" id="A0A1T5JTV2"/>
<dbReference type="GO" id="GO:0006355">
    <property type="term" value="P:regulation of DNA-templated transcription"/>
    <property type="evidence" value="ECO:0007669"/>
    <property type="project" value="InterPro"/>
</dbReference>
<dbReference type="SMART" id="SM00382">
    <property type="entry name" value="AAA"/>
    <property type="match status" value="1"/>
</dbReference>
<dbReference type="InterPro" id="IPR002078">
    <property type="entry name" value="Sigma_54_int"/>
</dbReference>
<dbReference type="InterPro" id="IPR000014">
    <property type="entry name" value="PAS"/>
</dbReference>
<keyword evidence="3" id="KW-0805">Transcription regulation</keyword>
<dbReference type="Pfam" id="PF25601">
    <property type="entry name" value="AAA_lid_14"/>
    <property type="match status" value="1"/>
</dbReference>
<keyword evidence="6" id="KW-0238">DNA-binding</keyword>
<dbReference type="GO" id="GO:0043565">
    <property type="term" value="F:sequence-specific DNA binding"/>
    <property type="evidence" value="ECO:0007669"/>
    <property type="project" value="InterPro"/>
</dbReference>
<dbReference type="Gene3D" id="3.40.50.300">
    <property type="entry name" value="P-loop containing nucleotide triphosphate hydrolases"/>
    <property type="match status" value="1"/>
</dbReference>
<dbReference type="Gene3D" id="1.10.10.60">
    <property type="entry name" value="Homeodomain-like"/>
    <property type="match status" value="1"/>
</dbReference>
<dbReference type="PROSITE" id="PS50045">
    <property type="entry name" value="SIGMA54_INTERACT_4"/>
    <property type="match status" value="1"/>
</dbReference>
<dbReference type="InterPro" id="IPR025662">
    <property type="entry name" value="Sigma_54_int_dom_ATP-bd_1"/>
</dbReference>
<dbReference type="PANTHER" id="PTHR32071">
    <property type="entry name" value="TRANSCRIPTIONAL REGULATORY PROTEIN"/>
    <property type="match status" value="1"/>
</dbReference>
<dbReference type="InterPro" id="IPR027417">
    <property type="entry name" value="P-loop_NTPase"/>
</dbReference>
<dbReference type="CDD" id="cd00009">
    <property type="entry name" value="AAA"/>
    <property type="match status" value="1"/>
</dbReference>
<dbReference type="FunFam" id="3.40.50.300:FF:000006">
    <property type="entry name" value="DNA-binding transcriptional regulator NtrC"/>
    <property type="match status" value="1"/>
</dbReference>
<accession>A0A1T5JTV2</accession>
<evidence type="ECO:0000256" key="2">
    <source>
        <dbReference type="ARBA" id="ARBA00022840"/>
    </source>
</evidence>
<dbReference type="Gene3D" id="1.10.8.60">
    <property type="match status" value="1"/>
</dbReference>
<dbReference type="STRING" id="36842.SAMN02194393_01332"/>